<dbReference type="InterPro" id="IPR003660">
    <property type="entry name" value="HAMP_dom"/>
</dbReference>
<dbReference type="OrthoDB" id="304983at2"/>
<dbReference type="PANTHER" id="PTHR43531:SF11">
    <property type="entry name" value="METHYL-ACCEPTING CHEMOTAXIS PROTEIN 3"/>
    <property type="match status" value="1"/>
</dbReference>
<dbReference type="SMART" id="SM00304">
    <property type="entry name" value="HAMP"/>
    <property type="match status" value="1"/>
</dbReference>
<keyword evidence="2" id="KW-1003">Cell membrane</keyword>
<dbReference type="GO" id="GO:0004888">
    <property type="term" value="F:transmembrane signaling receptor activity"/>
    <property type="evidence" value="ECO:0007669"/>
    <property type="project" value="TreeGrafter"/>
</dbReference>
<name>A0A3B6VQR4_BRAHO</name>
<comment type="subcellular location">
    <subcellularLocation>
        <location evidence="1">Cell membrane</location>
        <topology evidence="1">Multi-pass membrane protein</topology>
    </subcellularLocation>
</comment>
<protein>
    <submittedName>
        <fullName evidence="12">Chemotaxis protein</fullName>
    </submittedName>
</protein>
<dbReference type="InterPro" id="IPR051310">
    <property type="entry name" value="MCP_chemotaxis"/>
</dbReference>
<evidence type="ECO:0000256" key="1">
    <source>
        <dbReference type="ARBA" id="ARBA00004651"/>
    </source>
</evidence>
<keyword evidence="6 9" id="KW-0472">Membrane</keyword>
<dbReference type="CDD" id="cd11386">
    <property type="entry name" value="MCP_signal"/>
    <property type="match status" value="1"/>
</dbReference>
<dbReference type="Pfam" id="PF02743">
    <property type="entry name" value="dCache_1"/>
    <property type="match status" value="1"/>
</dbReference>
<evidence type="ECO:0000256" key="7">
    <source>
        <dbReference type="ARBA" id="ARBA00029447"/>
    </source>
</evidence>
<evidence type="ECO:0000256" key="4">
    <source>
        <dbReference type="ARBA" id="ARBA00022692"/>
    </source>
</evidence>
<dbReference type="Pfam" id="PF00672">
    <property type="entry name" value="HAMP"/>
    <property type="match status" value="1"/>
</dbReference>
<dbReference type="InterPro" id="IPR033479">
    <property type="entry name" value="dCache_1"/>
</dbReference>
<dbReference type="SMART" id="SM00283">
    <property type="entry name" value="MA"/>
    <property type="match status" value="1"/>
</dbReference>
<reference evidence="13" key="2">
    <citation type="journal article" date="2017" name="Genome Announc.">
        <title>Correction for Mirajkar et al., Complete Genome Sequence of Brachyspira hyodysenteriae Type Strain B78 (ATCC 27164).</title>
        <authorList>
            <person name="Mirajkar N.S."/>
            <person name="Johnson T.J."/>
            <person name="Gebhart C.J."/>
        </authorList>
    </citation>
    <scope>NUCLEOTIDE SEQUENCE [LARGE SCALE GENOMIC DNA]</scope>
    <source>
        <strain evidence="13">B78</strain>
    </source>
</reference>
<dbReference type="SUPFAM" id="SSF58104">
    <property type="entry name" value="Methyl-accepting chemotaxis protein (MCP) signaling domain"/>
    <property type="match status" value="1"/>
</dbReference>
<evidence type="ECO:0000256" key="3">
    <source>
        <dbReference type="ARBA" id="ARBA00022500"/>
    </source>
</evidence>
<dbReference type="PROSITE" id="PS50885">
    <property type="entry name" value="HAMP"/>
    <property type="match status" value="1"/>
</dbReference>
<feature type="domain" description="Methyl-accepting transducer" evidence="10">
    <location>
        <begin position="367"/>
        <end position="596"/>
    </location>
</feature>
<evidence type="ECO:0000259" key="11">
    <source>
        <dbReference type="PROSITE" id="PS50885"/>
    </source>
</evidence>
<sequence length="613" mass="67788">MSRFHSLSFKMPITISLMSVLMLGFLLSASVFFSNKGITQSIDTGFKNTVEGYANLFDSILDAQVMVNKAYTSSANIKNFLSDMSNSYTRNVNLDITSFIENNNFIENISIMNTNGVIVFDKNSKLIGRNFMELRPDMMQKLLAGADVAFGNEIKESAATGELTISLGLRILDYNNQLIGYLVSIIKIMVIYDNYFSNIQLGRSGRIVTVNDKSMVIMDTDPKEINKKAPSEYDNIIKSGSVSGDIRYSANNHIREGFYKKMTVQPWIVAYAMDQEEIYEINKSIVITSVIIGIISMLLMTLVVFLFTRSIIKPLNIVVEEAKEIASGRLVIHNRKLNRKDELGELSHSFHDMKYKLIEVIETTLHNADKMSQAANSLAIGNKDLAHKAENTAANLEETASSMEEIASAISMATNNSVKGNEMMTHCKESIENATSVVSETVRSMNEVNADSEKIKDIIKVIEGIAFQTNILALNAAVEAARAGDQGKGFAVVASEVRSLAQSSQDSAKDITELVNQVYEKINKANKIVESQEELFMSIKGEIDETANIIKDISSAALEQQSGVSQVNKAVMEMDSITQENAALVEQSTASSLALYDDAKELQSVMSFFRIEK</sequence>
<dbReference type="GO" id="GO:0005886">
    <property type="term" value="C:plasma membrane"/>
    <property type="evidence" value="ECO:0007669"/>
    <property type="project" value="UniProtKB-SubCell"/>
</dbReference>
<evidence type="ECO:0000259" key="10">
    <source>
        <dbReference type="PROSITE" id="PS50111"/>
    </source>
</evidence>
<evidence type="ECO:0000256" key="2">
    <source>
        <dbReference type="ARBA" id="ARBA00022475"/>
    </source>
</evidence>
<evidence type="ECO:0000256" key="9">
    <source>
        <dbReference type="SAM" id="Phobius"/>
    </source>
</evidence>
<keyword evidence="3" id="KW-0145">Chemotaxis</keyword>
<proteinExistence type="inferred from homology"/>
<dbReference type="Pfam" id="PF00015">
    <property type="entry name" value="MCPsignal"/>
    <property type="match status" value="1"/>
</dbReference>
<dbReference type="GO" id="GO:0006935">
    <property type="term" value="P:chemotaxis"/>
    <property type="evidence" value="ECO:0007669"/>
    <property type="project" value="UniProtKB-KW"/>
</dbReference>
<accession>A0A3B6VQR4</accession>
<evidence type="ECO:0000256" key="6">
    <source>
        <dbReference type="ARBA" id="ARBA00023136"/>
    </source>
</evidence>
<dbReference type="Gene3D" id="6.10.340.10">
    <property type="match status" value="1"/>
</dbReference>
<keyword evidence="4 9" id="KW-0812">Transmembrane</keyword>
<keyword evidence="8" id="KW-0807">Transducer</keyword>
<organism evidence="12 13">
    <name type="scientific">Brachyspira hyodysenteriae ATCC 27164</name>
    <dbReference type="NCBI Taxonomy" id="1266923"/>
    <lineage>
        <taxon>Bacteria</taxon>
        <taxon>Pseudomonadati</taxon>
        <taxon>Spirochaetota</taxon>
        <taxon>Spirochaetia</taxon>
        <taxon>Brachyspirales</taxon>
        <taxon>Brachyspiraceae</taxon>
        <taxon>Brachyspira</taxon>
    </lineage>
</organism>
<evidence type="ECO:0000256" key="8">
    <source>
        <dbReference type="PROSITE-ProRule" id="PRU00284"/>
    </source>
</evidence>
<dbReference type="FunFam" id="1.10.287.950:FF:000001">
    <property type="entry name" value="Methyl-accepting chemotaxis sensory transducer"/>
    <property type="match status" value="1"/>
</dbReference>
<dbReference type="CDD" id="cd06225">
    <property type="entry name" value="HAMP"/>
    <property type="match status" value="1"/>
</dbReference>
<feature type="transmembrane region" description="Helical" evidence="9">
    <location>
        <begin position="12"/>
        <end position="33"/>
    </location>
</feature>
<dbReference type="Gene3D" id="1.10.287.950">
    <property type="entry name" value="Methyl-accepting chemotaxis protein"/>
    <property type="match status" value="1"/>
</dbReference>
<evidence type="ECO:0000313" key="12">
    <source>
        <dbReference type="EMBL" id="ANN62812.1"/>
    </source>
</evidence>
<dbReference type="Proteomes" id="UP000092328">
    <property type="component" value="Chromosome"/>
</dbReference>
<dbReference type="EMBL" id="CP015910">
    <property type="protein sequence ID" value="ANN62812.1"/>
    <property type="molecule type" value="Genomic_DNA"/>
</dbReference>
<dbReference type="GO" id="GO:0007165">
    <property type="term" value="P:signal transduction"/>
    <property type="evidence" value="ECO:0007669"/>
    <property type="project" value="UniProtKB-KW"/>
</dbReference>
<dbReference type="AlphaFoldDB" id="A0A3B6VQR4"/>
<keyword evidence="13" id="KW-1185">Reference proteome</keyword>
<dbReference type="CDD" id="cd18773">
    <property type="entry name" value="PDC1_HK_sensor"/>
    <property type="match status" value="1"/>
</dbReference>
<evidence type="ECO:0000313" key="13">
    <source>
        <dbReference type="Proteomes" id="UP000092328"/>
    </source>
</evidence>
<feature type="domain" description="HAMP" evidence="11">
    <location>
        <begin position="309"/>
        <end position="362"/>
    </location>
</feature>
<dbReference type="Gene3D" id="3.30.450.20">
    <property type="entry name" value="PAS domain"/>
    <property type="match status" value="1"/>
</dbReference>
<dbReference type="KEGG" id="bhd:BHYOB78_02730"/>
<reference evidence="13" key="1">
    <citation type="journal article" date="2016" name="Genome Announc.">
        <title>Complete Genome Sequence of Brachyspira hyodysenteriae Type Strain B78 (ATCC 27164).</title>
        <authorList>
            <person name="Mirajkar N.S."/>
            <person name="Johnson T.J."/>
            <person name="Gebhart C.J."/>
        </authorList>
    </citation>
    <scope>NUCLEOTIDE SEQUENCE [LARGE SCALE GENOMIC DNA]</scope>
    <source>
        <strain evidence="13">B78</strain>
    </source>
</reference>
<comment type="similarity">
    <text evidence="7">Belongs to the methyl-accepting chemotaxis (MCP) protein family.</text>
</comment>
<dbReference type="PANTHER" id="PTHR43531">
    <property type="entry name" value="PROTEIN ICFG"/>
    <property type="match status" value="1"/>
</dbReference>
<feature type="transmembrane region" description="Helical" evidence="9">
    <location>
        <begin position="285"/>
        <end position="307"/>
    </location>
</feature>
<dbReference type="InterPro" id="IPR004089">
    <property type="entry name" value="MCPsignal_dom"/>
</dbReference>
<gene>
    <name evidence="12" type="ORF">BHYOB78_02730</name>
</gene>
<dbReference type="RefSeq" id="WP_047115034.1">
    <property type="nucleotide sequence ID" value="NZ_CP015910.2"/>
</dbReference>
<evidence type="ECO:0000256" key="5">
    <source>
        <dbReference type="ARBA" id="ARBA00022989"/>
    </source>
</evidence>
<dbReference type="PROSITE" id="PS50111">
    <property type="entry name" value="CHEMOTAXIS_TRANSDUC_2"/>
    <property type="match status" value="1"/>
</dbReference>
<keyword evidence="5 9" id="KW-1133">Transmembrane helix</keyword>